<dbReference type="Proteomes" id="UP000028135">
    <property type="component" value="Unassembled WGS sequence"/>
</dbReference>
<accession>A0A8E0WQN1</accession>
<dbReference type="Pfam" id="PF11171">
    <property type="entry name" value="DUF2958"/>
    <property type="match status" value="1"/>
</dbReference>
<comment type="caution">
    <text evidence="1">The sequence shown here is derived from an EMBL/GenBank/DDBJ whole genome shotgun (WGS) entry which is preliminary data.</text>
</comment>
<evidence type="ECO:0000313" key="2">
    <source>
        <dbReference type="Proteomes" id="UP000028135"/>
    </source>
</evidence>
<dbReference type="GeneID" id="29272536"/>
<sequence>MDWKNMLRVADVLKLVENWNEQQPLKGTSEERDFVPVAKLFNPAGAGTWLITECNEDGLAFGLVDFGYPELGYFDLNEIAEVRLMGGFVRIEQDLHFQADKPLSKYAEEARFHGSIKA</sequence>
<dbReference type="AlphaFoldDB" id="A0A8E0WQN1"/>
<evidence type="ECO:0000313" key="1">
    <source>
        <dbReference type="EMBL" id="KER35173.1"/>
    </source>
</evidence>
<dbReference type="InterPro" id="IPR021341">
    <property type="entry name" value="DUF2958"/>
</dbReference>
<gene>
    <name evidence="1" type="ORF">AL00_17610</name>
</gene>
<dbReference type="RefSeq" id="WP_013039369.1">
    <property type="nucleotide sequence ID" value="NZ_JANF02000082.1"/>
</dbReference>
<proteinExistence type="predicted"/>
<protein>
    <submittedName>
        <fullName evidence="1">Uncharacterized protein</fullName>
    </submittedName>
</protein>
<reference evidence="1 2" key="1">
    <citation type="submission" date="2014-05" db="EMBL/GenBank/DDBJ databases">
        <title>Genome Announcement of Sphingobium lucknowense F2.</title>
        <authorList>
            <person name="Lal R."/>
            <person name="Negi V."/>
            <person name="Lata P."/>
            <person name="Sangwan N."/>
            <person name="Gupta S.K."/>
            <person name="Rao D.L.N."/>
            <person name="Das S."/>
        </authorList>
    </citation>
    <scope>NUCLEOTIDE SEQUENCE [LARGE SCALE GENOMIC DNA]</scope>
    <source>
        <strain evidence="1 2">F2</strain>
    </source>
</reference>
<dbReference type="EMBL" id="JANF02000082">
    <property type="protein sequence ID" value="KER35173.1"/>
    <property type="molecule type" value="Genomic_DNA"/>
</dbReference>
<organism evidence="1 2">
    <name type="scientific">Sphingobium indicum F2</name>
    <dbReference type="NCBI Taxonomy" id="1450518"/>
    <lineage>
        <taxon>Bacteria</taxon>
        <taxon>Pseudomonadati</taxon>
        <taxon>Pseudomonadota</taxon>
        <taxon>Alphaproteobacteria</taxon>
        <taxon>Sphingomonadales</taxon>
        <taxon>Sphingomonadaceae</taxon>
        <taxon>Sphingobium</taxon>
    </lineage>
</organism>
<name>A0A8E0WQN1_9SPHN</name>